<evidence type="ECO:0000313" key="2">
    <source>
        <dbReference type="Proteomes" id="UP000320876"/>
    </source>
</evidence>
<accession>A0A542DCQ5</accession>
<dbReference type="RefSeq" id="WP_170220672.1">
    <property type="nucleotide sequence ID" value="NZ_VFML01000001.1"/>
</dbReference>
<keyword evidence="2" id="KW-1185">Reference proteome</keyword>
<proteinExistence type="predicted"/>
<name>A0A542DCQ5_AMYCI</name>
<dbReference type="EMBL" id="VFML01000001">
    <property type="protein sequence ID" value="TQJ00844.1"/>
    <property type="molecule type" value="Genomic_DNA"/>
</dbReference>
<protein>
    <submittedName>
        <fullName evidence="1">Uncharacterized protein</fullName>
    </submittedName>
</protein>
<dbReference type="AlphaFoldDB" id="A0A542DCQ5"/>
<dbReference type="Proteomes" id="UP000320876">
    <property type="component" value="Unassembled WGS sequence"/>
</dbReference>
<sequence>MHCRVGPRTGEAVGEPVTETATVQVDRWRRLAARAAEQRAESTLAWRAATG</sequence>
<gene>
    <name evidence="1" type="ORF">FB471_0495</name>
</gene>
<evidence type="ECO:0000313" key="1">
    <source>
        <dbReference type="EMBL" id="TQJ00844.1"/>
    </source>
</evidence>
<comment type="caution">
    <text evidence="1">The sequence shown here is derived from an EMBL/GenBank/DDBJ whole genome shotgun (WGS) entry which is preliminary data.</text>
</comment>
<organism evidence="1 2">
    <name type="scientific">Amycolatopsis cihanbeyliensis</name>
    <dbReference type="NCBI Taxonomy" id="1128664"/>
    <lineage>
        <taxon>Bacteria</taxon>
        <taxon>Bacillati</taxon>
        <taxon>Actinomycetota</taxon>
        <taxon>Actinomycetes</taxon>
        <taxon>Pseudonocardiales</taxon>
        <taxon>Pseudonocardiaceae</taxon>
        <taxon>Amycolatopsis</taxon>
    </lineage>
</organism>
<reference evidence="1 2" key="1">
    <citation type="submission" date="2019-06" db="EMBL/GenBank/DDBJ databases">
        <title>Sequencing the genomes of 1000 actinobacteria strains.</title>
        <authorList>
            <person name="Klenk H.-P."/>
        </authorList>
    </citation>
    <scope>NUCLEOTIDE SEQUENCE [LARGE SCALE GENOMIC DNA]</scope>
    <source>
        <strain evidence="1 2">DSM 45679</strain>
    </source>
</reference>